<evidence type="ECO:0000256" key="2">
    <source>
        <dbReference type="SAM" id="MobiDB-lite"/>
    </source>
</evidence>
<feature type="region of interest" description="Disordered" evidence="2">
    <location>
        <begin position="67"/>
        <end position="121"/>
    </location>
</feature>
<organism evidence="3 4">
    <name type="scientific">Characodon lateralis</name>
    <dbReference type="NCBI Taxonomy" id="208331"/>
    <lineage>
        <taxon>Eukaryota</taxon>
        <taxon>Metazoa</taxon>
        <taxon>Chordata</taxon>
        <taxon>Craniata</taxon>
        <taxon>Vertebrata</taxon>
        <taxon>Euteleostomi</taxon>
        <taxon>Actinopterygii</taxon>
        <taxon>Neopterygii</taxon>
        <taxon>Teleostei</taxon>
        <taxon>Neoteleostei</taxon>
        <taxon>Acanthomorphata</taxon>
        <taxon>Ovalentaria</taxon>
        <taxon>Atherinomorphae</taxon>
        <taxon>Cyprinodontiformes</taxon>
        <taxon>Goodeidae</taxon>
        <taxon>Characodon</taxon>
    </lineage>
</organism>
<accession>A0ABU7DFV3</accession>
<evidence type="ECO:0000313" key="3">
    <source>
        <dbReference type="EMBL" id="MED6273074.1"/>
    </source>
</evidence>
<dbReference type="Proteomes" id="UP001352852">
    <property type="component" value="Unassembled WGS sequence"/>
</dbReference>
<feature type="compositionally biased region" description="Basic and acidic residues" evidence="2">
    <location>
        <begin position="110"/>
        <end position="121"/>
    </location>
</feature>
<feature type="compositionally biased region" description="Basic and acidic residues" evidence="2">
    <location>
        <begin position="146"/>
        <end position="158"/>
    </location>
</feature>
<gene>
    <name evidence="3" type="ORF">CHARACLAT_002973</name>
</gene>
<feature type="compositionally biased region" description="Low complexity" evidence="2">
    <location>
        <begin position="159"/>
        <end position="170"/>
    </location>
</feature>
<evidence type="ECO:0000256" key="1">
    <source>
        <dbReference type="SAM" id="Coils"/>
    </source>
</evidence>
<feature type="compositionally biased region" description="Acidic residues" evidence="2">
    <location>
        <begin position="200"/>
        <end position="217"/>
    </location>
</feature>
<evidence type="ECO:0000313" key="4">
    <source>
        <dbReference type="Proteomes" id="UP001352852"/>
    </source>
</evidence>
<feature type="compositionally biased region" description="Basic and acidic residues" evidence="2">
    <location>
        <begin position="77"/>
        <end position="87"/>
    </location>
</feature>
<protein>
    <submittedName>
        <fullName evidence="3">Uncharacterized protein</fullName>
    </submittedName>
</protein>
<keyword evidence="4" id="KW-1185">Reference proteome</keyword>
<proteinExistence type="predicted"/>
<reference evidence="3 4" key="1">
    <citation type="submission" date="2021-06" db="EMBL/GenBank/DDBJ databases">
        <authorList>
            <person name="Palmer J.M."/>
        </authorList>
    </citation>
    <scope>NUCLEOTIDE SEQUENCE [LARGE SCALE GENOMIC DNA]</scope>
    <source>
        <strain evidence="3 4">CL_MEX2019</strain>
        <tissue evidence="3">Muscle</tissue>
    </source>
</reference>
<keyword evidence="1" id="KW-0175">Coiled coil</keyword>
<feature type="region of interest" description="Disordered" evidence="2">
    <location>
        <begin position="146"/>
        <end position="217"/>
    </location>
</feature>
<dbReference type="EMBL" id="JAHUTJ010024718">
    <property type="protein sequence ID" value="MED6273074.1"/>
    <property type="molecule type" value="Genomic_DNA"/>
</dbReference>
<name>A0ABU7DFV3_9TELE</name>
<feature type="coiled-coil region" evidence="1">
    <location>
        <begin position="1"/>
        <end position="35"/>
    </location>
</feature>
<comment type="caution">
    <text evidence="3">The sequence shown here is derived from an EMBL/GenBank/DDBJ whole genome shotgun (WGS) entry which is preliminary data.</text>
</comment>
<sequence>MWRQSGEVERLKQKLAETEREVTEREHDLRTLERLREMERTEAQIWISALKLKLLKKVSGDCHNVWTDMSNPASIHEQQESRERSDKTQQPNSPVLHKHPTKRQTFSLGKNEKPCVQDKKNKTICPVNPEVEQQRKMVTEQLKSLFKEREGKETRRSADSQAAAQSGSSSPQDWTPTSLVVRAEADRRNWQQGSALMPVLEEDEGNSDWAGVEEGDS</sequence>